<dbReference type="GO" id="GO:0015220">
    <property type="term" value="F:choline transmembrane transporter activity"/>
    <property type="evidence" value="ECO:0007669"/>
    <property type="project" value="InterPro"/>
</dbReference>
<dbReference type="GO" id="GO:0016887">
    <property type="term" value="F:ATP hydrolysis activity"/>
    <property type="evidence" value="ECO:0007669"/>
    <property type="project" value="InterPro"/>
</dbReference>
<evidence type="ECO:0000313" key="7">
    <source>
        <dbReference type="Proteomes" id="UP000257039"/>
    </source>
</evidence>
<dbReference type="GO" id="GO:0005524">
    <property type="term" value="F:ATP binding"/>
    <property type="evidence" value="ECO:0007669"/>
    <property type="project" value="UniProtKB-KW"/>
</dbReference>
<dbReference type="Gene3D" id="3.40.50.300">
    <property type="entry name" value="P-loop containing nucleotide triphosphate hydrolases"/>
    <property type="match status" value="1"/>
</dbReference>
<dbReference type="Pfam" id="PF00005">
    <property type="entry name" value="ABC_tran"/>
    <property type="match status" value="1"/>
</dbReference>
<dbReference type="Proteomes" id="UP000257039">
    <property type="component" value="Unassembled WGS sequence"/>
</dbReference>
<reference evidence="6 7" key="1">
    <citation type="submission" date="2017-04" db="EMBL/GenBank/DDBJ databases">
        <title>Draft genome sequence of Zooshikella ganghwensis VG4 isolated from Red Sea sediments.</title>
        <authorList>
            <person name="Rehman Z."/>
            <person name="Alam I."/>
            <person name="Kamau A."/>
            <person name="Bajic V."/>
            <person name="Leiknes T."/>
        </authorList>
    </citation>
    <scope>NUCLEOTIDE SEQUENCE [LARGE SCALE GENOMIC DNA]</scope>
    <source>
        <strain evidence="6 7">VG4</strain>
    </source>
</reference>
<dbReference type="InterPro" id="IPR003593">
    <property type="entry name" value="AAA+_ATPase"/>
</dbReference>
<dbReference type="EMBL" id="NDXW01000001">
    <property type="protein sequence ID" value="RDH43879.1"/>
    <property type="molecule type" value="Genomic_DNA"/>
</dbReference>
<keyword evidence="4 6" id="KW-0067">ATP-binding</keyword>
<evidence type="ECO:0000256" key="3">
    <source>
        <dbReference type="ARBA" id="ARBA00022741"/>
    </source>
</evidence>
<keyword evidence="3" id="KW-0547">Nucleotide-binding</keyword>
<dbReference type="GO" id="GO:0055052">
    <property type="term" value="C:ATP-binding cassette (ABC) transporter complex, substrate-binding subunit-containing"/>
    <property type="evidence" value="ECO:0007669"/>
    <property type="project" value="InterPro"/>
</dbReference>
<dbReference type="PROSITE" id="PS00211">
    <property type="entry name" value="ABC_TRANSPORTER_1"/>
    <property type="match status" value="1"/>
</dbReference>
<evidence type="ECO:0000256" key="1">
    <source>
        <dbReference type="ARBA" id="ARBA00005417"/>
    </source>
</evidence>
<keyword evidence="7" id="KW-1185">Reference proteome</keyword>
<feature type="domain" description="ABC transporter" evidence="5">
    <location>
        <begin position="26"/>
        <end position="266"/>
    </location>
</feature>
<dbReference type="PANTHER" id="PTHR43869:SF1">
    <property type="entry name" value="GLYCINE BETAINE_PROLINE BETAINE TRANSPORT SYSTEM ATP-BINDING PROTEIN PROV"/>
    <property type="match status" value="1"/>
</dbReference>
<gene>
    <name evidence="6" type="primary">choV</name>
    <name evidence="6" type="ORF">B9G39_10725</name>
</gene>
<dbReference type="NCBIfam" id="TIGR03415">
    <property type="entry name" value="ABC_choXWV_ATP"/>
    <property type="match status" value="1"/>
</dbReference>
<sequence length="391" mass="43647">MITLKNIDVIFGDRPEQAFPLIDQGYNREQIQQTTGLITGVQQANLTIKKGEICVLMGLSGSGKSTLLRCLNGLNTISRGEILIDYQQQSINFSEASEALKREIRMHHIAMVFQSFALMPWLTVAENVAFGLDLQKISKKEKNKRISQQLSLVGLTEWKNAFPHELSGGMRQRVGLARALASESPVLLMDEPFSALDPLIRHQLQEELLSLQEELQKTIVFVSHDLDEALKLGTQIAIMKDGCIVQHGSPEEIILHPANDYVRSFVSNTNPLGVLKANTLMKQYEVSEKEAVPINNGHYSQLIVNGDKLQQAYITQEGKKLDLQHWQPGHSIQQLKSLPTTIPLDTPMQDIIAIKNATRQNIFVVGADKIIGYITESELYHGFLGKHLAPA</sequence>
<evidence type="ECO:0000259" key="5">
    <source>
        <dbReference type="PROSITE" id="PS50893"/>
    </source>
</evidence>
<dbReference type="PROSITE" id="PS50893">
    <property type="entry name" value="ABC_TRANSPORTER_2"/>
    <property type="match status" value="1"/>
</dbReference>
<proteinExistence type="inferred from homology"/>
<keyword evidence="2" id="KW-0813">Transport</keyword>
<dbReference type="GO" id="GO:0006970">
    <property type="term" value="P:response to osmotic stress"/>
    <property type="evidence" value="ECO:0007669"/>
    <property type="project" value="UniProtKB-ARBA"/>
</dbReference>
<dbReference type="RefSeq" id="WP_094787116.1">
    <property type="nucleotide sequence ID" value="NZ_NDXW01000001.1"/>
</dbReference>
<accession>A0A4P9VMN0</accession>
<evidence type="ECO:0000256" key="2">
    <source>
        <dbReference type="ARBA" id="ARBA00022448"/>
    </source>
</evidence>
<dbReference type="InterPro" id="IPR027417">
    <property type="entry name" value="P-loop_NTPase"/>
</dbReference>
<comment type="caution">
    <text evidence="6">The sequence shown here is derived from an EMBL/GenBank/DDBJ whole genome shotgun (WGS) entry which is preliminary data.</text>
</comment>
<dbReference type="InterPro" id="IPR051921">
    <property type="entry name" value="ABC_osmolyte_uptake_ATP-bind"/>
</dbReference>
<organism evidence="6 7">
    <name type="scientific">Zooshikella ganghwensis</name>
    <dbReference type="NCBI Taxonomy" id="202772"/>
    <lineage>
        <taxon>Bacteria</taxon>
        <taxon>Pseudomonadati</taxon>
        <taxon>Pseudomonadota</taxon>
        <taxon>Gammaproteobacteria</taxon>
        <taxon>Oceanospirillales</taxon>
        <taxon>Zooshikellaceae</taxon>
        <taxon>Zooshikella</taxon>
    </lineage>
</organism>
<dbReference type="AlphaFoldDB" id="A0A4P9VMN0"/>
<evidence type="ECO:0000256" key="4">
    <source>
        <dbReference type="ARBA" id="ARBA00022840"/>
    </source>
</evidence>
<evidence type="ECO:0000313" key="6">
    <source>
        <dbReference type="EMBL" id="RDH43879.1"/>
    </source>
</evidence>
<dbReference type="InterPro" id="IPR022473">
    <property type="entry name" value="ABC_trnsptr_Choline_ATP-bd"/>
</dbReference>
<dbReference type="FunFam" id="3.40.50.300:FF:000201">
    <property type="entry name" value="Glycine betaine/L-proline ABC transporter ATP-binding protein"/>
    <property type="match status" value="1"/>
</dbReference>
<dbReference type="InterPro" id="IPR017871">
    <property type="entry name" value="ABC_transporter-like_CS"/>
</dbReference>
<dbReference type="SUPFAM" id="SSF52540">
    <property type="entry name" value="P-loop containing nucleoside triphosphate hydrolases"/>
    <property type="match status" value="1"/>
</dbReference>
<name>A0A4P9VMN0_9GAMM</name>
<protein>
    <submittedName>
        <fullName evidence="6">Choline ABC transporter ATP-binding protein</fullName>
    </submittedName>
</protein>
<dbReference type="InterPro" id="IPR003439">
    <property type="entry name" value="ABC_transporter-like_ATP-bd"/>
</dbReference>
<comment type="similarity">
    <text evidence="1">Belongs to the ABC transporter superfamily.</text>
</comment>
<dbReference type="PANTHER" id="PTHR43869">
    <property type="entry name" value="GLYCINE BETAINE/PROLINE BETAINE TRANSPORT SYSTEM ATP-BINDING PROTEIN PROV"/>
    <property type="match status" value="1"/>
</dbReference>
<dbReference type="SMART" id="SM00382">
    <property type="entry name" value="AAA"/>
    <property type="match status" value="1"/>
</dbReference>